<dbReference type="AlphaFoldDB" id="A0A6J6LKK3"/>
<protein>
    <submittedName>
        <fullName evidence="1">Unannotated protein</fullName>
    </submittedName>
</protein>
<organism evidence="1">
    <name type="scientific">freshwater metagenome</name>
    <dbReference type="NCBI Taxonomy" id="449393"/>
    <lineage>
        <taxon>unclassified sequences</taxon>
        <taxon>metagenomes</taxon>
        <taxon>ecological metagenomes</taxon>
    </lineage>
</organism>
<proteinExistence type="predicted"/>
<name>A0A6J6LKK3_9ZZZZ</name>
<gene>
    <name evidence="1" type="ORF">UFOPK2143_01851</name>
</gene>
<sequence>MTVTRKNTGVPFVNPVTVVESDDDVSVDPTVVHVVMFAERSTRYPVTLTTPTGVGQVSVAVVSPAEPSIVIGAATNGVPVTATDTAPVPPAVIAATRNE</sequence>
<evidence type="ECO:0000313" key="1">
    <source>
        <dbReference type="EMBL" id="CAB4661094.1"/>
    </source>
</evidence>
<reference evidence="1" key="1">
    <citation type="submission" date="2020-05" db="EMBL/GenBank/DDBJ databases">
        <authorList>
            <person name="Chiriac C."/>
            <person name="Salcher M."/>
            <person name="Ghai R."/>
            <person name="Kavagutti S V."/>
        </authorList>
    </citation>
    <scope>NUCLEOTIDE SEQUENCE</scope>
</reference>
<dbReference type="EMBL" id="CAEZVV010000207">
    <property type="protein sequence ID" value="CAB4661094.1"/>
    <property type="molecule type" value="Genomic_DNA"/>
</dbReference>
<accession>A0A6J6LKK3</accession>